<gene>
    <name evidence="1" type="ORF">ACFPPD_08780</name>
</gene>
<evidence type="ECO:0000313" key="1">
    <source>
        <dbReference type="EMBL" id="MFC5468816.1"/>
    </source>
</evidence>
<protein>
    <submittedName>
        <fullName evidence="1">DUF6395 domain-containing protein</fullName>
    </submittedName>
</protein>
<keyword evidence="2" id="KW-1185">Reference proteome</keyword>
<reference evidence="2" key="1">
    <citation type="journal article" date="2019" name="Int. J. Syst. Evol. Microbiol.">
        <title>The Global Catalogue of Microorganisms (GCM) 10K type strain sequencing project: providing services to taxonomists for standard genome sequencing and annotation.</title>
        <authorList>
            <consortium name="The Broad Institute Genomics Platform"/>
            <consortium name="The Broad Institute Genome Sequencing Center for Infectious Disease"/>
            <person name="Wu L."/>
            <person name="Ma J."/>
        </authorList>
    </citation>
    <scope>NUCLEOTIDE SEQUENCE [LARGE SCALE GENOMIC DNA]</scope>
    <source>
        <strain evidence="2">CCUG 57113</strain>
    </source>
</reference>
<dbReference type="Pfam" id="PF19932">
    <property type="entry name" value="DUF6395"/>
    <property type="match status" value="1"/>
</dbReference>
<dbReference type="InterPro" id="IPR045654">
    <property type="entry name" value="DUF6395"/>
</dbReference>
<evidence type="ECO:0000313" key="2">
    <source>
        <dbReference type="Proteomes" id="UP001596105"/>
    </source>
</evidence>
<sequence length="432" mass="49260">MKINYRAEKGVLEYRFSSQPDYQSGVEVRMAKQSCVIHMPADWDIGKVHPDVLALAAILIIYPFAGSKIVVPQGVSQPFHDHFKRTTKKEILPVDPYLIPRQVPNRSSPALAYSGGVDSTAALMLLPPNACSIFLERITPMNQQTLYNKEAALYACRFLRKEGRSVYTIKTDLEYVRDPVGFPVDVANAVPALLLSDYVGLDSVAWGTVMDSTYQIGNLKYADYAQRLHFNRWGKLFELVGMPFNQVTGGICEVGTSLIVLNSRYRSIARSCMRGNGNGACGECWKCFRKGLLERALERTKPSNAELDRLFSLSSVEMHLTKFPIHSENIIAYITAHYDGDHPIMNKLKKRTRGDKLQVRWMEKWYSPSINLLPAKYRAQVQTQIKKYLKVMNAEEERQAESWDLGQYRSSHEYQQYSTDLMEALETYRAQR</sequence>
<proteinExistence type="predicted"/>
<name>A0ABW0LVT3_9BACL</name>
<comment type="caution">
    <text evidence="1">The sequence shown here is derived from an EMBL/GenBank/DDBJ whole genome shotgun (WGS) entry which is preliminary data.</text>
</comment>
<dbReference type="SUPFAM" id="SSF52402">
    <property type="entry name" value="Adenine nucleotide alpha hydrolases-like"/>
    <property type="match status" value="1"/>
</dbReference>
<organism evidence="1 2">
    <name type="scientific">Cohnella suwonensis</name>
    <dbReference type="NCBI Taxonomy" id="696072"/>
    <lineage>
        <taxon>Bacteria</taxon>
        <taxon>Bacillati</taxon>
        <taxon>Bacillota</taxon>
        <taxon>Bacilli</taxon>
        <taxon>Bacillales</taxon>
        <taxon>Paenibacillaceae</taxon>
        <taxon>Cohnella</taxon>
    </lineage>
</organism>
<accession>A0ABW0LVT3</accession>
<dbReference type="EMBL" id="JBHSMH010000021">
    <property type="protein sequence ID" value="MFC5468816.1"/>
    <property type="molecule type" value="Genomic_DNA"/>
</dbReference>
<dbReference type="Proteomes" id="UP001596105">
    <property type="component" value="Unassembled WGS sequence"/>
</dbReference>
<dbReference type="RefSeq" id="WP_209750311.1">
    <property type="nucleotide sequence ID" value="NZ_JBHSMH010000021.1"/>
</dbReference>